<evidence type="ECO:0000256" key="3">
    <source>
        <dbReference type="ARBA" id="ARBA00022723"/>
    </source>
</evidence>
<evidence type="ECO:0000259" key="8">
    <source>
        <dbReference type="Pfam" id="PF02775"/>
    </source>
</evidence>
<dbReference type="EC" id="2.2.1.9" evidence="7"/>
<dbReference type="Gene3D" id="3.40.50.970">
    <property type="match status" value="2"/>
</dbReference>
<dbReference type="GO" id="GO:0070204">
    <property type="term" value="F:2-succinyl-5-enolpyruvyl-6-hydroxy-3-cyclohexene-1-carboxylic-acid synthase activity"/>
    <property type="evidence" value="ECO:0007669"/>
    <property type="project" value="UniProtKB-UniRule"/>
</dbReference>
<comment type="function">
    <text evidence="7">Catalyzes the thiamine diphosphate-dependent decarboxylation of 2-oxoglutarate and the subsequent addition of the resulting succinic semialdehyde-thiamine pyrophosphate anion to isochorismate to yield 2-succinyl-5-enolpyruvyl-6-hydroxy-3-cyclohexene-1-carboxylate (SEPHCHC).</text>
</comment>
<evidence type="ECO:0000259" key="10">
    <source>
        <dbReference type="Pfam" id="PF16582"/>
    </source>
</evidence>
<dbReference type="InterPro" id="IPR032264">
    <property type="entry name" value="MenD_middle"/>
</dbReference>
<dbReference type="InterPro" id="IPR029061">
    <property type="entry name" value="THDP-binding"/>
</dbReference>
<dbReference type="PIRSF" id="PIRSF004983">
    <property type="entry name" value="MenD"/>
    <property type="match status" value="1"/>
</dbReference>
<dbReference type="CDD" id="cd02009">
    <property type="entry name" value="TPP_SHCHC_synthase"/>
    <property type="match status" value="1"/>
</dbReference>
<protein>
    <recommendedName>
        <fullName evidence="7">2-succinyl-5-enolpyruvyl-6-hydroxy-3-cyclohexene-1-carboxylate synthase</fullName>
        <shortName evidence="7">SEPHCHC synthase</shortName>
        <ecNumber evidence="7">2.2.1.9</ecNumber>
    </recommendedName>
    <alternativeName>
        <fullName evidence="7">Menaquinone biosynthesis protein MenD</fullName>
    </alternativeName>
</protein>
<keyword evidence="1 7" id="KW-0474">Menaquinone biosynthesis</keyword>
<dbReference type="GO" id="GO:0030145">
    <property type="term" value="F:manganese ion binding"/>
    <property type="evidence" value="ECO:0007669"/>
    <property type="project" value="UniProtKB-UniRule"/>
</dbReference>
<dbReference type="Pfam" id="PF02776">
    <property type="entry name" value="TPP_enzyme_N"/>
    <property type="match status" value="1"/>
</dbReference>
<feature type="domain" description="Thiamine pyrophosphate enzyme N-terminal TPP-binding" evidence="9">
    <location>
        <begin position="15"/>
        <end position="121"/>
    </location>
</feature>
<organism evidence="11 12">
    <name type="scientific">Ferrimonas sediminum</name>
    <dbReference type="NCBI Taxonomy" id="718193"/>
    <lineage>
        <taxon>Bacteria</taxon>
        <taxon>Pseudomonadati</taxon>
        <taxon>Pseudomonadota</taxon>
        <taxon>Gammaproteobacteria</taxon>
        <taxon>Alteromonadales</taxon>
        <taxon>Ferrimonadaceae</taxon>
        <taxon>Ferrimonas</taxon>
    </lineage>
</organism>
<keyword evidence="4 7" id="KW-0460">Magnesium</keyword>
<dbReference type="InterPro" id="IPR004433">
    <property type="entry name" value="MenaQ_synth_MenD"/>
</dbReference>
<dbReference type="Pfam" id="PF16582">
    <property type="entry name" value="TPP_enzyme_M_2"/>
    <property type="match status" value="1"/>
</dbReference>
<dbReference type="AlphaFoldDB" id="A0A1G8XE27"/>
<comment type="cofactor">
    <cofactor evidence="7">
        <name>Mg(2+)</name>
        <dbReference type="ChEBI" id="CHEBI:18420"/>
    </cofactor>
    <cofactor evidence="7">
        <name>Mn(2+)</name>
        <dbReference type="ChEBI" id="CHEBI:29035"/>
    </cofactor>
</comment>
<dbReference type="PANTHER" id="PTHR42916">
    <property type="entry name" value="2-SUCCINYL-5-ENOLPYRUVYL-6-HYDROXY-3-CYCLOHEXENE-1-CARBOXYLATE SYNTHASE"/>
    <property type="match status" value="1"/>
</dbReference>
<dbReference type="EMBL" id="FNEM01000015">
    <property type="protein sequence ID" value="SDJ88743.1"/>
    <property type="molecule type" value="Genomic_DNA"/>
</dbReference>
<comment type="pathway">
    <text evidence="7">Quinol/quinone metabolism; 1,4-dihydroxy-2-naphthoate biosynthesis; 1,4-dihydroxy-2-naphthoate from chorismate: step 2/7.</text>
</comment>
<gene>
    <name evidence="7" type="primary">menD</name>
    <name evidence="11" type="ORF">SAMN04488540_1158</name>
</gene>
<evidence type="ECO:0000256" key="1">
    <source>
        <dbReference type="ARBA" id="ARBA00022428"/>
    </source>
</evidence>
<dbReference type="UniPathway" id="UPA00079"/>
<feature type="domain" description="Menaquinone biosynthesis protein MenD middle" evidence="10">
    <location>
        <begin position="186"/>
        <end position="399"/>
    </location>
</feature>
<comment type="subunit">
    <text evidence="7">Homodimer.</text>
</comment>
<comment type="pathway">
    <text evidence="7">Quinol/quinone metabolism; menaquinone biosynthesis.</text>
</comment>
<dbReference type="CDD" id="cd07037">
    <property type="entry name" value="TPP_PYR_MenD"/>
    <property type="match status" value="1"/>
</dbReference>
<dbReference type="OrthoDB" id="9791859at2"/>
<evidence type="ECO:0000313" key="12">
    <source>
        <dbReference type="Proteomes" id="UP000199527"/>
    </source>
</evidence>
<keyword evidence="5 7" id="KW-0786">Thiamine pyrophosphate</keyword>
<keyword evidence="3 7" id="KW-0479">Metal-binding</keyword>
<dbReference type="PANTHER" id="PTHR42916:SF1">
    <property type="entry name" value="PROTEIN PHYLLO, CHLOROPLASTIC"/>
    <property type="match status" value="1"/>
</dbReference>
<evidence type="ECO:0000256" key="2">
    <source>
        <dbReference type="ARBA" id="ARBA00022679"/>
    </source>
</evidence>
<keyword evidence="2 7" id="KW-0808">Transferase</keyword>
<dbReference type="GO" id="GO:0030976">
    <property type="term" value="F:thiamine pyrophosphate binding"/>
    <property type="evidence" value="ECO:0007669"/>
    <property type="project" value="UniProtKB-UniRule"/>
</dbReference>
<proteinExistence type="inferred from homology"/>
<reference evidence="12" key="1">
    <citation type="submission" date="2016-10" db="EMBL/GenBank/DDBJ databases">
        <authorList>
            <person name="Varghese N."/>
            <person name="Submissions S."/>
        </authorList>
    </citation>
    <scope>NUCLEOTIDE SEQUENCE [LARGE SCALE GENOMIC DNA]</scope>
    <source>
        <strain evidence="12">DSM 23317</strain>
    </source>
</reference>
<evidence type="ECO:0000256" key="6">
    <source>
        <dbReference type="ARBA" id="ARBA00023211"/>
    </source>
</evidence>
<comment type="catalytic activity">
    <reaction evidence="7">
        <text>isochorismate + 2-oxoglutarate + H(+) = 5-enolpyruvoyl-6-hydroxy-2-succinyl-cyclohex-3-ene-1-carboxylate + CO2</text>
        <dbReference type="Rhea" id="RHEA:25593"/>
        <dbReference type="ChEBI" id="CHEBI:15378"/>
        <dbReference type="ChEBI" id="CHEBI:16526"/>
        <dbReference type="ChEBI" id="CHEBI:16810"/>
        <dbReference type="ChEBI" id="CHEBI:29780"/>
        <dbReference type="ChEBI" id="CHEBI:58818"/>
        <dbReference type="EC" id="2.2.1.9"/>
    </reaction>
</comment>
<evidence type="ECO:0000313" key="11">
    <source>
        <dbReference type="EMBL" id="SDJ88743.1"/>
    </source>
</evidence>
<evidence type="ECO:0000256" key="5">
    <source>
        <dbReference type="ARBA" id="ARBA00023052"/>
    </source>
</evidence>
<accession>A0A1G8XE27</accession>
<dbReference type="Gene3D" id="3.40.50.1220">
    <property type="entry name" value="TPP-binding domain"/>
    <property type="match status" value="1"/>
</dbReference>
<name>A0A1G8XE27_9GAMM</name>
<dbReference type="HAMAP" id="MF_01659">
    <property type="entry name" value="MenD"/>
    <property type="match status" value="1"/>
</dbReference>
<evidence type="ECO:0000256" key="7">
    <source>
        <dbReference type="HAMAP-Rule" id="MF_01659"/>
    </source>
</evidence>
<dbReference type="NCBIfam" id="TIGR00173">
    <property type="entry name" value="menD"/>
    <property type="match status" value="1"/>
</dbReference>
<dbReference type="Pfam" id="PF02775">
    <property type="entry name" value="TPP_enzyme_C"/>
    <property type="match status" value="1"/>
</dbReference>
<dbReference type="InterPro" id="IPR011766">
    <property type="entry name" value="TPP_enzyme_TPP-bd"/>
</dbReference>
<dbReference type="UniPathway" id="UPA01057">
    <property type="reaction ID" value="UER00164"/>
</dbReference>
<dbReference type="GO" id="GO:0000287">
    <property type="term" value="F:magnesium ion binding"/>
    <property type="evidence" value="ECO:0007669"/>
    <property type="project" value="UniProtKB-UniRule"/>
</dbReference>
<evidence type="ECO:0000259" key="9">
    <source>
        <dbReference type="Pfam" id="PF02776"/>
    </source>
</evidence>
<keyword evidence="12" id="KW-1185">Reference proteome</keyword>
<dbReference type="Proteomes" id="UP000199527">
    <property type="component" value="Unassembled WGS sequence"/>
</dbReference>
<dbReference type="SUPFAM" id="SSF52518">
    <property type="entry name" value="Thiamin diphosphate-binding fold (THDP-binding)"/>
    <property type="match status" value="2"/>
</dbReference>
<evidence type="ECO:0000256" key="4">
    <source>
        <dbReference type="ARBA" id="ARBA00022842"/>
    </source>
</evidence>
<dbReference type="InterPro" id="IPR012001">
    <property type="entry name" value="Thiamin_PyroP_enz_TPP-bd_dom"/>
</dbReference>
<dbReference type="InterPro" id="IPR029035">
    <property type="entry name" value="DHS-like_NAD/FAD-binding_dom"/>
</dbReference>
<feature type="domain" description="Thiamine pyrophosphate enzyme TPP-binding" evidence="8">
    <location>
        <begin position="433"/>
        <end position="547"/>
    </location>
</feature>
<keyword evidence="6 7" id="KW-0464">Manganese</keyword>
<dbReference type="GO" id="GO:0009234">
    <property type="term" value="P:menaquinone biosynthetic process"/>
    <property type="evidence" value="ECO:0007669"/>
    <property type="project" value="UniProtKB-UniRule"/>
</dbReference>
<comment type="cofactor">
    <cofactor evidence="7">
        <name>thiamine diphosphate</name>
        <dbReference type="ChEBI" id="CHEBI:58937"/>
    </cofactor>
    <text evidence="7">Binds 1 thiamine pyrophosphate per subunit.</text>
</comment>
<sequence>MNTTTIADLNLLWSKLLLEELHRLGVQHVCLAPGSRSTPLTLAAAEHPGLTRHTHFDERGLAFMAMGLAKSSATPVAVITTSGTALANLYPAIVEASLTKVPLILLTGDRPPELIDCGANQAIIQPGIFADYCTRVDLPTPDLAIGPQALLSQIDHAVGTSDGPIHVNCMFREPLYPQAERTNFSDYLTPVRHWLQSDAPWSPLANLSQQALPTPQQCRDFANGKGVIVAGTLAPEMDPHLLLSLSEALGWPLLADCQSQLRQAPGVIHHIDQLLHRPDCRQQLAEADHLLVVGARTLSKRLLSFIDSQPWQRHWHWLSHPQRLDPNHKPKQVFVGSLELLLKQPWPQAPHPLWCPELQQTNAQIDQLIARQHQGGPLTELSAMRHLSLVMPEQGQLFIGNSLPIRLFDTLAAPRAQSAPLFTNRGASGIDGLLATAVGVGRGTGKPTVLAIGDLSLLHDLNSLAIARDCTTPMVIIAINNDGGSIFNLLPVPSDALRQDYYRLGHGLQFAGAASQFGLPYSNPDNLEHFDKALRLALQHPGASLIELTLPPEQSAQLLIELATQVQDAAAH</sequence>
<dbReference type="SUPFAM" id="SSF52467">
    <property type="entry name" value="DHS-like NAD/FAD-binding domain"/>
    <property type="match status" value="1"/>
</dbReference>
<dbReference type="RefSeq" id="WP_090366888.1">
    <property type="nucleotide sequence ID" value="NZ_FNEM01000015.1"/>
</dbReference>
<comment type="similarity">
    <text evidence="7">Belongs to the TPP enzyme family. MenD subfamily.</text>
</comment>